<dbReference type="Proteomes" id="UP000429607">
    <property type="component" value="Unassembled WGS sequence"/>
</dbReference>
<gene>
    <name evidence="2" type="ORF">PR001_g11221</name>
</gene>
<name>A0A6A3MP49_9STRA</name>
<keyword evidence="1" id="KW-0812">Transmembrane</keyword>
<protein>
    <submittedName>
        <fullName evidence="2">Uncharacterized protein</fullName>
    </submittedName>
</protein>
<organism evidence="2 3">
    <name type="scientific">Phytophthora rubi</name>
    <dbReference type="NCBI Taxonomy" id="129364"/>
    <lineage>
        <taxon>Eukaryota</taxon>
        <taxon>Sar</taxon>
        <taxon>Stramenopiles</taxon>
        <taxon>Oomycota</taxon>
        <taxon>Peronosporomycetes</taxon>
        <taxon>Peronosporales</taxon>
        <taxon>Peronosporaceae</taxon>
        <taxon>Phytophthora</taxon>
    </lineage>
</organism>
<sequence>MNRSKVAVPNGVVLAVTNCVTVTVMTSVVTVTYMMPSTNTTTGVISGVLFLIGRNTIFSTTRMSGMVVTSVGLLHKTIFTVTGIAYGVSSNNSFGLVSSVKRDTEGDTIDEDVVNNWTQPST</sequence>
<dbReference type="EMBL" id="QXFV01000685">
    <property type="protein sequence ID" value="KAE9030564.1"/>
    <property type="molecule type" value="Genomic_DNA"/>
</dbReference>
<feature type="transmembrane region" description="Helical" evidence="1">
    <location>
        <begin position="40"/>
        <end position="57"/>
    </location>
</feature>
<accession>A0A6A3MP49</accession>
<dbReference type="AlphaFoldDB" id="A0A6A3MP49"/>
<reference evidence="2 3" key="1">
    <citation type="submission" date="2018-09" db="EMBL/GenBank/DDBJ databases">
        <title>Genomic investigation of the strawberry pathogen Phytophthora fragariae indicates pathogenicity is determined by transcriptional variation in three key races.</title>
        <authorList>
            <person name="Adams T.M."/>
            <person name="Armitage A.D."/>
            <person name="Sobczyk M.K."/>
            <person name="Bates H.J."/>
            <person name="Dunwell J.M."/>
            <person name="Nellist C.F."/>
            <person name="Harrison R.J."/>
        </authorList>
    </citation>
    <scope>NUCLEOTIDE SEQUENCE [LARGE SCALE GENOMIC DNA]</scope>
    <source>
        <strain evidence="2 3">SCRP249</strain>
    </source>
</reference>
<proteinExistence type="predicted"/>
<keyword evidence="1" id="KW-1133">Transmembrane helix</keyword>
<keyword evidence="1" id="KW-0472">Membrane</keyword>
<feature type="transmembrane region" description="Helical" evidence="1">
    <location>
        <begin position="12"/>
        <end position="34"/>
    </location>
</feature>
<evidence type="ECO:0000313" key="2">
    <source>
        <dbReference type="EMBL" id="KAE9030564.1"/>
    </source>
</evidence>
<evidence type="ECO:0000313" key="3">
    <source>
        <dbReference type="Proteomes" id="UP000429607"/>
    </source>
</evidence>
<comment type="caution">
    <text evidence="2">The sequence shown here is derived from an EMBL/GenBank/DDBJ whole genome shotgun (WGS) entry which is preliminary data.</text>
</comment>
<evidence type="ECO:0000256" key="1">
    <source>
        <dbReference type="SAM" id="Phobius"/>
    </source>
</evidence>